<evidence type="ECO:0000313" key="7">
    <source>
        <dbReference type="EMBL" id="AXG06019.1"/>
    </source>
</evidence>
<dbReference type="InterPro" id="IPR004358">
    <property type="entry name" value="Sig_transdc_His_kin-like_C"/>
</dbReference>
<accession>A0A345E1E7</accession>
<evidence type="ECO:0000313" key="8">
    <source>
        <dbReference type="Proteomes" id="UP000253273"/>
    </source>
</evidence>
<dbReference type="InterPro" id="IPR001610">
    <property type="entry name" value="PAC"/>
</dbReference>
<evidence type="ECO:0000259" key="6">
    <source>
        <dbReference type="PROSITE" id="PS50113"/>
    </source>
</evidence>
<feature type="domain" description="PAC" evidence="6">
    <location>
        <begin position="196"/>
        <end position="248"/>
    </location>
</feature>
<dbReference type="Proteomes" id="UP000253273">
    <property type="component" value="Chromosome"/>
</dbReference>
<dbReference type="SUPFAM" id="SSF55785">
    <property type="entry name" value="PYP-like sensor domain (PAS domain)"/>
    <property type="match status" value="1"/>
</dbReference>
<dbReference type="CDD" id="cd00130">
    <property type="entry name" value="PAS"/>
    <property type="match status" value="1"/>
</dbReference>
<dbReference type="Pfam" id="PF02518">
    <property type="entry name" value="HATPase_c"/>
    <property type="match status" value="1"/>
</dbReference>
<dbReference type="PROSITE" id="PS50112">
    <property type="entry name" value="PAS"/>
    <property type="match status" value="1"/>
</dbReference>
<dbReference type="RefSeq" id="WP_114585165.1">
    <property type="nucleotide sequence ID" value="NZ_CP031150.1"/>
</dbReference>
<organism evidence="7 8">
    <name type="scientific">Haloplanus rubicundus</name>
    <dbReference type="NCBI Taxonomy" id="1547898"/>
    <lineage>
        <taxon>Archaea</taxon>
        <taxon>Methanobacteriati</taxon>
        <taxon>Methanobacteriota</taxon>
        <taxon>Stenosarchaea group</taxon>
        <taxon>Halobacteria</taxon>
        <taxon>Halobacteriales</taxon>
        <taxon>Haloferacaceae</taxon>
        <taxon>Haloplanus</taxon>
    </lineage>
</organism>
<dbReference type="Gene3D" id="3.30.450.20">
    <property type="entry name" value="PAS domain"/>
    <property type="match status" value="1"/>
</dbReference>
<feature type="domain" description="PAS" evidence="5">
    <location>
        <begin position="120"/>
        <end position="169"/>
    </location>
</feature>
<dbReference type="InterPro" id="IPR000700">
    <property type="entry name" value="PAS-assoc_C"/>
</dbReference>
<dbReference type="SMART" id="SM00387">
    <property type="entry name" value="HATPase_c"/>
    <property type="match status" value="1"/>
</dbReference>
<feature type="domain" description="Histidine kinase" evidence="4">
    <location>
        <begin position="259"/>
        <end position="469"/>
    </location>
</feature>
<dbReference type="InterPro" id="IPR003594">
    <property type="entry name" value="HATPase_dom"/>
</dbReference>
<protein>
    <submittedName>
        <fullName evidence="7">PAS domain-containing protein</fullName>
    </submittedName>
</protein>
<dbReference type="SMART" id="SM00086">
    <property type="entry name" value="PAC"/>
    <property type="match status" value="1"/>
</dbReference>
<dbReference type="PANTHER" id="PTHR47429:SF2">
    <property type="entry name" value="PROTEIN TWIN LOV 1"/>
    <property type="match status" value="1"/>
</dbReference>
<keyword evidence="3" id="KW-0157">Chromophore</keyword>
<evidence type="ECO:0000259" key="4">
    <source>
        <dbReference type="PROSITE" id="PS50109"/>
    </source>
</evidence>
<dbReference type="PROSITE" id="PS50109">
    <property type="entry name" value="HIS_KIN"/>
    <property type="match status" value="1"/>
</dbReference>
<dbReference type="PANTHER" id="PTHR47429">
    <property type="entry name" value="PROTEIN TWIN LOV 1"/>
    <property type="match status" value="1"/>
</dbReference>
<dbReference type="SUPFAM" id="SSF55874">
    <property type="entry name" value="ATPase domain of HSP90 chaperone/DNA topoisomerase II/histidine kinase"/>
    <property type="match status" value="1"/>
</dbReference>
<proteinExistence type="predicted"/>
<dbReference type="EMBL" id="CP031150">
    <property type="protein sequence ID" value="AXG06019.1"/>
    <property type="molecule type" value="Genomic_DNA"/>
</dbReference>
<dbReference type="PROSITE" id="PS50113">
    <property type="entry name" value="PAC"/>
    <property type="match status" value="1"/>
</dbReference>
<dbReference type="PRINTS" id="PR00344">
    <property type="entry name" value="BCTRLSENSOR"/>
</dbReference>
<evidence type="ECO:0000256" key="3">
    <source>
        <dbReference type="ARBA" id="ARBA00022991"/>
    </source>
</evidence>
<evidence type="ECO:0000256" key="1">
    <source>
        <dbReference type="ARBA" id="ARBA00022630"/>
    </source>
</evidence>
<gene>
    <name evidence="7" type="ORF">DU500_05925</name>
</gene>
<name>A0A345E1E7_9EURY</name>
<dbReference type="CDD" id="cd00075">
    <property type="entry name" value="HATPase"/>
    <property type="match status" value="1"/>
</dbReference>
<reference evidence="7 8" key="1">
    <citation type="submission" date="2018-07" db="EMBL/GenBank/DDBJ databases">
        <title>Genome sequences of Haloplanus sp. CBA1113.</title>
        <authorList>
            <person name="Kim Y.B."/>
            <person name="Roh S.W."/>
        </authorList>
    </citation>
    <scope>NUCLEOTIDE SEQUENCE [LARGE SCALE GENOMIC DNA]</scope>
    <source>
        <strain evidence="7 8">CBA1113</strain>
    </source>
</reference>
<evidence type="ECO:0000259" key="5">
    <source>
        <dbReference type="PROSITE" id="PS50112"/>
    </source>
</evidence>
<dbReference type="InterPro" id="IPR036890">
    <property type="entry name" value="HATPase_C_sf"/>
</dbReference>
<keyword evidence="8" id="KW-1185">Reference proteome</keyword>
<keyword evidence="2" id="KW-0288">FMN</keyword>
<dbReference type="InterPro" id="IPR000014">
    <property type="entry name" value="PAS"/>
</dbReference>
<dbReference type="AlphaFoldDB" id="A0A345E1E7"/>
<dbReference type="Gene3D" id="3.30.565.10">
    <property type="entry name" value="Histidine kinase-like ATPase, C-terminal domain"/>
    <property type="match status" value="1"/>
</dbReference>
<dbReference type="Pfam" id="PF13426">
    <property type="entry name" value="PAS_9"/>
    <property type="match status" value="1"/>
</dbReference>
<dbReference type="KEGG" id="haj:DU500_05925"/>
<dbReference type="InterPro" id="IPR005467">
    <property type="entry name" value="His_kinase_dom"/>
</dbReference>
<dbReference type="InterPro" id="IPR035965">
    <property type="entry name" value="PAS-like_dom_sf"/>
</dbReference>
<evidence type="ECO:0000256" key="2">
    <source>
        <dbReference type="ARBA" id="ARBA00022643"/>
    </source>
</evidence>
<sequence>MPDALTTRTLESLSTGAAVIDEDRTLVASNSAWDRFLDTTGVDATVDRTAANYLGTVIEHHDGPPPTDAETTAGLAITLTLPYHASDDERTHQLRIEPFVHDGTWYASLGVADDRQGWARSQLKERAMDEAPVGITISDYTVPDNPLIYANAAFERITGYDVTAVLGRNCRFLQCAATDSDAIARFGTALDNNEATTIELRNERKGGEQFWNAVTIAPLRDAEGTVTNWVGFQQDITDRKETEAALSAERDQFALLNQIVRHDIRNDATVIRGWGSHLGEQLSGENEQALTRIMAAATHTLELTEAVHDLATIVGSDDPTLEPIALRAVLVTELERVRSNFEYQSDSLSVRVDGSLPDVDVLATSLLSSVFTNLLDNAVFHNDADEMHITVSADVHPETVHVHIADNGPGIPDSRKNEVFDQGEQGLESSGSGLGLYLVEQLVERFGGSVRLADNEPRGTVVTVVLQRA</sequence>
<dbReference type="GeneID" id="37282904"/>
<keyword evidence="1" id="KW-0285">Flavoprotein</keyword>
<dbReference type="NCBIfam" id="TIGR00229">
    <property type="entry name" value="sensory_box"/>
    <property type="match status" value="1"/>
</dbReference>
<dbReference type="OrthoDB" id="3369at2157"/>
<dbReference type="GO" id="GO:0016772">
    <property type="term" value="F:transferase activity, transferring phosphorus-containing groups"/>
    <property type="evidence" value="ECO:0007669"/>
    <property type="project" value="InterPro"/>
</dbReference>